<dbReference type="AlphaFoldDB" id="A0ABD2D477"/>
<gene>
    <name evidence="2" type="ORF">V1477_000038</name>
</gene>
<name>A0ABD2D477_VESMC</name>
<protein>
    <submittedName>
        <fullName evidence="2">Uncharacterized protein</fullName>
    </submittedName>
</protein>
<keyword evidence="3" id="KW-1185">Reference proteome</keyword>
<proteinExistence type="predicted"/>
<evidence type="ECO:0000313" key="3">
    <source>
        <dbReference type="Proteomes" id="UP001607303"/>
    </source>
</evidence>
<comment type="caution">
    <text evidence="2">The sequence shown here is derived from an EMBL/GenBank/DDBJ whole genome shotgun (WGS) entry which is preliminary data.</text>
</comment>
<reference evidence="2 3" key="1">
    <citation type="journal article" date="2024" name="Ann. Entomol. Soc. Am.">
        <title>Genomic analyses of the southern and eastern yellowjacket wasps (Hymenoptera: Vespidae) reveal evolutionary signatures of social life.</title>
        <authorList>
            <person name="Catto M.A."/>
            <person name="Caine P.B."/>
            <person name="Orr S.E."/>
            <person name="Hunt B.G."/>
            <person name="Goodisman M.A.D."/>
        </authorList>
    </citation>
    <scope>NUCLEOTIDE SEQUENCE [LARGE SCALE GENOMIC DNA]</scope>
    <source>
        <strain evidence="2">232</strain>
        <tissue evidence="2">Head and thorax</tissue>
    </source>
</reference>
<dbReference type="EMBL" id="JAYRBN010000001">
    <property type="protein sequence ID" value="KAL2751728.1"/>
    <property type="molecule type" value="Genomic_DNA"/>
</dbReference>
<accession>A0ABD2D477</accession>
<sequence length="158" mass="18410">MCMFLSSLSPSFFDDHIKCEIRKNSSTKESFESIVKPNRIHTHRFCGSTSVAMRRGCYGRWRKPREEPLGLLILPSNQATTYTKLEPNCSEFTERLFLSNPPTSRCLNSNNRPNERKRGEIAVICRRAMKRRTRRKTPDKALYKMGAPIRTKARKQEK</sequence>
<feature type="region of interest" description="Disordered" evidence="1">
    <location>
        <begin position="133"/>
        <end position="158"/>
    </location>
</feature>
<dbReference type="Proteomes" id="UP001607303">
    <property type="component" value="Unassembled WGS sequence"/>
</dbReference>
<evidence type="ECO:0000256" key="1">
    <source>
        <dbReference type="SAM" id="MobiDB-lite"/>
    </source>
</evidence>
<evidence type="ECO:0000313" key="2">
    <source>
        <dbReference type="EMBL" id="KAL2751728.1"/>
    </source>
</evidence>
<organism evidence="2 3">
    <name type="scientific">Vespula maculifrons</name>
    <name type="common">Eastern yellow jacket</name>
    <name type="synonym">Wasp</name>
    <dbReference type="NCBI Taxonomy" id="7453"/>
    <lineage>
        <taxon>Eukaryota</taxon>
        <taxon>Metazoa</taxon>
        <taxon>Ecdysozoa</taxon>
        <taxon>Arthropoda</taxon>
        <taxon>Hexapoda</taxon>
        <taxon>Insecta</taxon>
        <taxon>Pterygota</taxon>
        <taxon>Neoptera</taxon>
        <taxon>Endopterygota</taxon>
        <taxon>Hymenoptera</taxon>
        <taxon>Apocrita</taxon>
        <taxon>Aculeata</taxon>
        <taxon>Vespoidea</taxon>
        <taxon>Vespidae</taxon>
        <taxon>Vespinae</taxon>
        <taxon>Vespula</taxon>
    </lineage>
</organism>